<evidence type="ECO:0000313" key="2">
    <source>
        <dbReference type="Proteomes" id="UP000069773"/>
    </source>
</evidence>
<keyword evidence="2" id="KW-1185">Reference proteome</keyword>
<proteinExistence type="predicted"/>
<evidence type="ECO:0000313" key="1">
    <source>
        <dbReference type="EMBL" id="GAT07697.1"/>
    </source>
</evidence>
<comment type="caution">
    <text evidence="1">The sequence shown here is derived from an EMBL/GenBank/DDBJ whole genome shotgun (WGS) entry which is preliminary data.</text>
</comment>
<accession>A0ABQ0KDR8</accession>
<sequence length="181" mass="19854">MPADCSDIRIDSHHRPGRTQLGTRLSYRGWLVDVDPSRGTVSLPNQPVPPASSVDDLAVCIDAAQTMTRRRARPVPAATPTPPPPAQALATVLQSAKHIARERWHPTRFDIYQCTSQAWTDADMPVPHTALIRVLRRALPPNVLLIDFNDNSTRAQICDLYDNAIALLLPRSANRSAQGAA</sequence>
<name>A0ABQ0KDR8_MYCNV</name>
<organism evidence="1 2">
    <name type="scientific">Mycolicibacterium novocastrense</name>
    <name type="common">Mycobacterium novocastrense</name>
    <dbReference type="NCBI Taxonomy" id="59813"/>
    <lineage>
        <taxon>Bacteria</taxon>
        <taxon>Bacillati</taxon>
        <taxon>Actinomycetota</taxon>
        <taxon>Actinomycetes</taxon>
        <taxon>Mycobacteriales</taxon>
        <taxon>Mycobacteriaceae</taxon>
        <taxon>Mycolicibacterium</taxon>
    </lineage>
</organism>
<dbReference type="Proteomes" id="UP000069773">
    <property type="component" value="Unassembled WGS sequence"/>
</dbReference>
<protein>
    <submittedName>
        <fullName evidence="1">Uncharacterized protein</fullName>
    </submittedName>
</protein>
<gene>
    <name evidence="1" type="ORF">RMCN_0830</name>
</gene>
<reference evidence="1 2" key="1">
    <citation type="journal article" date="2016" name="Genome Announc.">
        <title>Draft Genome Sequences of Five Rapidly Growing Mycobacterium Species, M. thermoresistibile, M. fortuitum subsp. acetamidolyticum, M. canariasense, M. brisbanense, and M. novocastrense.</title>
        <authorList>
            <person name="Katahira K."/>
            <person name="Ogura Y."/>
            <person name="Gotoh Y."/>
            <person name="Hayashi T."/>
        </authorList>
    </citation>
    <scope>NUCLEOTIDE SEQUENCE [LARGE SCALE GENOMIC DNA]</scope>
    <source>
        <strain evidence="1 2">JCM18114</strain>
    </source>
</reference>
<dbReference type="EMBL" id="BCTA01000013">
    <property type="protein sequence ID" value="GAT07697.1"/>
    <property type="molecule type" value="Genomic_DNA"/>
</dbReference>